<dbReference type="InterPro" id="IPR008271">
    <property type="entry name" value="Ser/Thr_kinase_AS"/>
</dbReference>
<dbReference type="eggNOG" id="KOG0598">
    <property type="taxonomic scope" value="Eukaryota"/>
</dbReference>
<proteinExistence type="inferred from homology"/>
<dbReference type="Pfam" id="PF00069">
    <property type="entry name" value="Pkinase"/>
    <property type="match status" value="1"/>
</dbReference>
<dbReference type="GeneID" id="14909277"/>
<dbReference type="FunFam" id="3.30.200.20:FF:000040">
    <property type="entry name" value="Dual specificity mitogen-activated protein kinase kinase"/>
    <property type="match status" value="1"/>
</dbReference>
<dbReference type="FunFam" id="1.10.510.10:FF:000210">
    <property type="entry name" value="Non-specific serine/threonine protein kinase"/>
    <property type="match status" value="1"/>
</dbReference>
<keyword evidence="3 6" id="KW-0547">Nucleotide-binding</keyword>
<dbReference type="EMBL" id="GL983509">
    <property type="protein sequence ID" value="EGR33098.1"/>
    <property type="molecule type" value="Genomic_DNA"/>
</dbReference>
<dbReference type="GO" id="GO:0005524">
    <property type="term" value="F:ATP binding"/>
    <property type="evidence" value="ECO:0007669"/>
    <property type="project" value="UniProtKB-UniRule"/>
</dbReference>
<keyword evidence="2 9" id="KW-0808">Transferase</keyword>
<dbReference type="Gene3D" id="1.10.510.10">
    <property type="entry name" value="Transferase(Phosphotransferase) domain 1"/>
    <property type="match status" value="1"/>
</dbReference>
<dbReference type="InterPro" id="IPR017441">
    <property type="entry name" value="Protein_kinase_ATP_BS"/>
</dbReference>
<dbReference type="PANTHER" id="PTHR24353:SF37">
    <property type="entry name" value="CAMP-DEPENDENT PROTEIN KINASE CATALYTIC SUBUNIT PRKX"/>
    <property type="match status" value="1"/>
</dbReference>
<dbReference type="PROSITE" id="PS00108">
    <property type="entry name" value="PROTEIN_KINASE_ST"/>
    <property type="match status" value="1"/>
</dbReference>
<dbReference type="InterPro" id="IPR000719">
    <property type="entry name" value="Prot_kinase_dom"/>
</dbReference>
<keyword evidence="10" id="KW-1185">Reference proteome</keyword>
<evidence type="ECO:0000256" key="1">
    <source>
        <dbReference type="ARBA" id="ARBA00022527"/>
    </source>
</evidence>
<evidence type="ECO:0000256" key="5">
    <source>
        <dbReference type="ARBA" id="ARBA00022840"/>
    </source>
</evidence>
<feature type="domain" description="Protein kinase" evidence="8">
    <location>
        <begin position="49"/>
        <end position="308"/>
    </location>
</feature>
<keyword evidence="1 7" id="KW-0723">Serine/threonine-protein kinase</keyword>
<dbReference type="InterPro" id="IPR045270">
    <property type="entry name" value="STKc_AGC"/>
</dbReference>
<dbReference type="SMART" id="SM00220">
    <property type="entry name" value="S_TKc"/>
    <property type="match status" value="1"/>
</dbReference>
<reference evidence="9 10" key="1">
    <citation type="submission" date="2011-07" db="EMBL/GenBank/DDBJ databases">
        <authorList>
            <person name="Coyne R."/>
            <person name="Brami D."/>
            <person name="Johnson J."/>
            <person name="Hostetler J."/>
            <person name="Hannick L."/>
            <person name="Clark T."/>
            <person name="Cassidy-Hanley D."/>
            <person name="Inman J."/>
        </authorList>
    </citation>
    <scope>NUCLEOTIDE SEQUENCE [LARGE SCALE GENOMIC DNA]</scope>
    <source>
        <strain evidence="9 10">G5</strain>
    </source>
</reference>
<dbReference type="GO" id="GO:0005952">
    <property type="term" value="C:cAMP-dependent protein kinase complex"/>
    <property type="evidence" value="ECO:0007669"/>
    <property type="project" value="TreeGrafter"/>
</dbReference>
<evidence type="ECO:0000313" key="10">
    <source>
        <dbReference type="Proteomes" id="UP000008983"/>
    </source>
</evidence>
<evidence type="ECO:0000256" key="7">
    <source>
        <dbReference type="RuleBase" id="RU000304"/>
    </source>
</evidence>
<keyword evidence="5 6" id="KW-0067">ATP-binding</keyword>
<gene>
    <name evidence="9" type="ORF">IMG5_061430</name>
</gene>
<dbReference type="RefSeq" id="XP_004037084.1">
    <property type="nucleotide sequence ID" value="XM_004037036.1"/>
</dbReference>
<dbReference type="GO" id="GO:0004691">
    <property type="term" value="F:cAMP-dependent protein kinase activity"/>
    <property type="evidence" value="ECO:0007669"/>
    <property type="project" value="UniProtKB-EC"/>
</dbReference>
<evidence type="ECO:0000313" key="9">
    <source>
        <dbReference type="EMBL" id="EGR33098.1"/>
    </source>
</evidence>
<evidence type="ECO:0000256" key="2">
    <source>
        <dbReference type="ARBA" id="ARBA00022679"/>
    </source>
</evidence>
<sequence length="380" mass="44535">QTTSDKLNVQNIYSDLNLNLTTKNRESDNFSFQNLTSQQQQYSNQHKQYQKLCEIGEGSYGKVLQVKHKETNQQYAMKIIRKDRVTTNQRIMKSTLLEKNILLKSNHPFIIKLYQSFQSQFKLYLVIEYMPNGDIYSILQRVRVFNESTAKFIIVQVILGIEYLHEKIGVMYRDLKPENVLIDELGYIKLADFGLAKEIGEENISSKETAPLGTPQYLAPEIVLRKPHKQNVDFWTIGIFLYEMIAGRPPFCAKGQQNLYKQIIQNNVQFTSNFSFEAQDFIKNLLQSNPEMRIGAQGFDSIKKHAFFFNINWKQIINKESKSPLLQYTNQLKIIKKQQREQSIYESPKSTNDIINFPLFSYDPKQSNQIQEQLQFDKNY</sequence>
<dbReference type="OMA" id="TPIMSDE"/>
<dbReference type="CDD" id="cd05123">
    <property type="entry name" value="STKc_AGC"/>
    <property type="match status" value="1"/>
</dbReference>
<evidence type="ECO:0000259" key="8">
    <source>
        <dbReference type="PROSITE" id="PS50011"/>
    </source>
</evidence>
<dbReference type="PROSITE" id="PS00107">
    <property type="entry name" value="PROTEIN_KINASE_ATP"/>
    <property type="match status" value="1"/>
</dbReference>
<keyword evidence="4 9" id="KW-0418">Kinase</keyword>
<evidence type="ECO:0000256" key="6">
    <source>
        <dbReference type="PROSITE-ProRule" id="PRU10141"/>
    </source>
</evidence>
<evidence type="ECO:0000256" key="4">
    <source>
        <dbReference type="ARBA" id="ARBA00022777"/>
    </source>
</evidence>
<dbReference type="SUPFAM" id="SSF56112">
    <property type="entry name" value="Protein kinase-like (PK-like)"/>
    <property type="match status" value="1"/>
</dbReference>
<dbReference type="EC" id="2.7.11.11" evidence="9"/>
<protein>
    <submittedName>
        <fullName evidence="9">Protein kinase domain protein</fullName>
        <ecNumber evidence="9">2.7.11.11</ecNumber>
    </submittedName>
</protein>
<dbReference type="STRING" id="857967.G0QNU4"/>
<name>G0QNU4_ICHMU</name>
<feature type="binding site" evidence="6">
    <location>
        <position position="82"/>
    </location>
    <ligand>
        <name>ATP</name>
        <dbReference type="ChEBI" id="CHEBI:30616"/>
    </ligand>
</feature>
<comment type="similarity">
    <text evidence="7">Belongs to the protein kinase superfamily.</text>
</comment>
<dbReference type="AlphaFoldDB" id="G0QNU4"/>
<dbReference type="PROSITE" id="PS50011">
    <property type="entry name" value="PROTEIN_KINASE_DOM"/>
    <property type="match status" value="1"/>
</dbReference>
<dbReference type="Gene3D" id="3.30.200.20">
    <property type="entry name" value="Phosphorylase Kinase, domain 1"/>
    <property type="match status" value="1"/>
</dbReference>
<evidence type="ECO:0000256" key="3">
    <source>
        <dbReference type="ARBA" id="ARBA00022741"/>
    </source>
</evidence>
<accession>G0QNU4</accession>
<dbReference type="InterPro" id="IPR011009">
    <property type="entry name" value="Kinase-like_dom_sf"/>
</dbReference>
<dbReference type="Proteomes" id="UP000008983">
    <property type="component" value="Unassembled WGS sequence"/>
</dbReference>
<dbReference type="PANTHER" id="PTHR24353">
    <property type="entry name" value="CYCLIC NUCLEOTIDE-DEPENDENT PROTEIN KINASE"/>
    <property type="match status" value="1"/>
</dbReference>
<dbReference type="InParanoid" id="G0QNU4"/>
<organism evidence="9 10">
    <name type="scientific">Ichthyophthirius multifiliis</name>
    <name type="common">White spot disease agent</name>
    <name type="synonym">Ich</name>
    <dbReference type="NCBI Taxonomy" id="5932"/>
    <lineage>
        <taxon>Eukaryota</taxon>
        <taxon>Sar</taxon>
        <taxon>Alveolata</taxon>
        <taxon>Ciliophora</taxon>
        <taxon>Intramacronucleata</taxon>
        <taxon>Oligohymenophorea</taxon>
        <taxon>Hymenostomatida</taxon>
        <taxon>Ophryoglenina</taxon>
        <taxon>Ichthyophthirius</taxon>
    </lineage>
</organism>
<feature type="non-terminal residue" evidence="9">
    <location>
        <position position="1"/>
    </location>
</feature>